<dbReference type="PANTHER" id="PTHR30266:SF2">
    <property type="entry name" value="LARGE-CONDUCTANCE MECHANOSENSITIVE CHANNEL"/>
    <property type="match status" value="1"/>
</dbReference>
<dbReference type="AlphaFoldDB" id="A0A0Q9YAZ4"/>
<feature type="transmembrane region" description="Helical" evidence="9">
    <location>
        <begin position="64"/>
        <end position="87"/>
    </location>
</feature>
<evidence type="ECO:0000256" key="7">
    <source>
        <dbReference type="ARBA" id="ARBA00023136"/>
    </source>
</evidence>
<feature type="transmembrane region" description="Helical" evidence="9">
    <location>
        <begin position="12"/>
        <end position="31"/>
    </location>
</feature>
<organism evidence="10 11">
    <name type="scientific">Lederbergia galactosidilytica</name>
    <dbReference type="NCBI Taxonomy" id="217031"/>
    <lineage>
        <taxon>Bacteria</taxon>
        <taxon>Bacillati</taxon>
        <taxon>Bacillota</taxon>
        <taxon>Bacilli</taxon>
        <taxon>Bacillales</taxon>
        <taxon>Bacillaceae</taxon>
        <taxon>Lederbergia</taxon>
    </lineage>
</organism>
<dbReference type="NCBIfam" id="NF001843">
    <property type="entry name" value="PRK00567.1-4"/>
    <property type="match status" value="1"/>
</dbReference>
<dbReference type="PRINTS" id="PR01264">
    <property type="entry name" value="MECHCHANNEL"/>
</dbReference>
<dbReference type="GO" id="GO:0008381">
    <property type="term" value="F:mechanosensitive monoatomic ion channel activity"/>
    <property type="evidence" value="ECO:0007669"/>
    <property type="project" value="UniProtKB-UniRule"/>
</dbReference>
<sequence>MWEEFKKFAIQGNVMDLAVAVVIGGAFGKIVTSLVENIIMPLVGALLGGHSFEKLQFKIGSAEVAYGVFIQSVVDFFIIAVSIFLFIKLLGGLKRKKEEAVLEEETEIAPDVALLSEIRDLLKEHNIEKDRIKSS</sequence>
<keyword evidence="6 9" id="KW-0406">Ion transport</keyword>
<comment type="caution">
    <text evidence="10">The sequence shown here is derived from an EMBL/GenBank/DDBJ whole genome shotgun (WGS) entry which is preliminary data.</text>
</comment>
<dbReference type="Gene3D" id="1.10.1200.120">
    <property type="entry name" value="Large-conductance mechanosensitive channel, MscL, domain 1"/>
    <property type="match status" value="1"/>
</dbReference>
<comment type="function">
    <text evidence="9">Channel that opens in response to stretch forces in the membrane lipid bilayer. May participate in the regulation of osmotic pressure changes within the cell.</text>
</comment>
<evidence type="ECO:0000256" key="9">
    <source>
        <dbReference type="HAMAP-Rule" id="MF_00115"/>
    </source>
</evidence>
<dbReference type="Proteomes" id="UP000053881">
    <property type="component" value="Unassembled WGS sequence"/>
</dbReference>
<evidence type="ECO:0000313" key="11">
    <source>
        <dbReference type="Proteomes" id="UP000053881"/>
    </source>
</evidence>
<evidence type="ECO:0000256" key="8">
    <source>
        <dbReference type="ARBA" id="ARBA00023303"/>
    </source>
</evidence>
<dbReference type="NCBIfam" id="NF010560">
    <property type="entry name" value="PRK13955.1"/>
    <property type="match status" value="1"/>
</dbReference>
<comment type="subunit">
    <text evidence="9">Homopentamer.</text>
</comment>
<dbReference type="PATRIC" id="fig|217031.4.peg.324"/>
<proteinExistence type="inferred from homology"/>
<dbReference type="Pfam" id="PF01741">
    <property type="entry name" value="MscL"/>
    <property type="match status" value="1"/>
</dbReference>
<keyword evidence="8 9" id="KW-0407">Ion channel</keyword>
<dbReference type="GO" id="GO:0005886">
    <property type="term" value="C:plasma membrane"/>
    <property type="evidence" value="ECO:0007669"/>
    <property type="project" value="UniProtKB-SubCell"/>
</dbReference>
<dbReference type="EMBL" id="LGPB01000012">
    <property type="protein sequence ID" value="KRG17049.1"/>
    <property type="molecule type" value="Genomic_DNA"/>
</dbReference>
<keyword evidence="4 9" id="KW-0812">Transmembrane</keyword>
<dbReference type="SUPFAM" id="SSF81330">
    <property type="entry name" value="Gated mechanosensitive channel"/>
    <property type="match status" value="1"/>
</dbReference>
<dbReference type="InterPro" id="IPR001185">
    <property type="entry name" value="MS_channel"/>
</dbReference>
<comment type="similarity">
    <text evidence="9">Belongs to the MscL family.</text>
</comment>
<evidence type="ECO:0000256" key="4">
    <source>
        <dbReference type="ARBA" id="ARBA00022692"/>
    </source>
</evidence>
<evidence type="ECO:0000256" key="1">
    <source>
        <dbReference type="ARBA" id="ARBA00004141"/>
    </source>
</evidence>
<evidence type="ECO:0000256" key="5">
    <source>
        <dbReference type="ARBA" id="ARBA00022989"/>
    </source>
</evidence>
<gene>
    <name evidence="9" type="primary">mscL</name>
    <name evidence="10" type="ORF">ACA29_00925</name>
</gene>
<dbReference type="HAMAP" id="MF_00115">
    <property type="entry name" value="MscL"/>
    <property type="match status" value="1"/>
</dbReference>
<comment type="subcellular location">
    <subcellularLocation>
        <location evidence="9">Cell membrane</location>
        <topology evidence="9">Multi-pass membrane protein</topology>
    </subcellularLocation>
    <subcellularLocation>
        <location evidence="1">Membrane</location>
        <topology evidence="1">Multi-pass membrane protein</topology>
    </subcellularLocation>
</comment>
<evidence type="ECO:0000256" key="3">
    <source>
        <dbReference type="ARBA" id="ARBA00022475"/>
    </source>
</evidence>
<dbReference type="RefSeq" id="WP_057993870.1">
    <property type="nucleotide sequence ID" value="NZ_JAGGKH010000003.1"/>
</dbReference>
<evidence type="ECO:0000256" key="6">
    <source>
        <dbReference type="ARBA" id="ARBA00023065"/>
    </source>
</evidence>
<evidence type="ECO:0000256" key="2">
    <source>
        <dbReference type="ARBA" id="ARBA00022448"/>
    </source>
</evidence>
<protein>
    <recommendedName>
        <fullName evidence="9">Large-conductance mechanosensitive channel</fullName>
    </recommendedName>
</protein>
<accession>A0A0Q9YAZ4</accession>
<keyword evidence="5 9" id="KW-1133">Transmembrane helix</keyword>
<dbReference type="InterPro" id="IPR037673">
    <property type="entry name" value="MSC/AndL"/>
</dbReference>
<dbReference type="NCBIfam" id="TIGR00220">
    <property type="entry name" value="mscL"/>
    <property type="match status" value="1"/>
</dbReference>
<keyword evidence="7 9" id="KW-0472">Membrane</keyword>
<reference evidence="10 11" key="1">
    <citation type="submission" date="2015-06" db="EMBL/GenBank/DDBJ databases">
        <title>Genome sequencing project of Bacillus galactosidilyticus PL133.</title>
        <authorList>
            <person name="Gaiero J."/>
            <person name="Nicol R."/>
            <person name="Habash M."/>
        </authorList>
    </citation>
    <scope>NUCLEOTIDE SEQUENCE [LARGE SCALE GENOMIC DNA]</scope>
    <source>
        <strain evidence="10 11">PL133</strain>
    </source>
</reference>
<dbReference type="InterPro" id="IPR036019">
    <property type="entry name" value="MscL_channel"/>
</dbReference>
<name>A0A0Q9YAZ4_9BACI</name>
<keyword evidence="3 9" id="KW-1003">Cell membrane</keyword>
<keyword evidence="2 9" id="KW-0813">Transport</keyword>
<evidence type="ECO:0000313" key="10">
    <source>
        <dbReference type="EMBL" id="KRG17049.1"/>
    </source>
</evidence>
<dbReference type="PANTHER" id="PTHR30266">
    <property type="entry name" value="MECHANOSENSITIVE CHANNEL MSCL"/>
    <property type="match status" value="1"/>
</dbReference>